<dbReference type="Proteomes" id="UP001154282">
    <property type="component" value="Unassembled WGS sequence"/>
</dbReference>
<dbReference type="InterPro" id="IPR046829">
    <property type="entry name" value="Calmod_bind_C"/>
</dbReference>
<protein>
    <recommendedName>
        <fullName evidence="14">Calmodulin-binding protein</fullName>
    </recommendedName>
</protein>
<evidence type="ECO:0000259" key="11">
    <source>
        <dbReference type="Pfam" id="PF20452"/>
    </source>
</evidence>
<evidence type="ECO:0008006" key="14">
    <source>
        <dbReference type="Google" id="ProtNLM"/>
    </source>
</evidence>
<feature type="domain" description="Calmodulin binding protein C-terminal" evidence="11">
    <location>
        <begin position="254"/>
        <end position="316"/>
    </location>
</feature>
<accession>A0AAV0QCD5</accession>
<comment type="similarity">
    <text evidence="2">Belongs to the plant ACBP60 protein family.</text>
</comment>
<dbReference type="Pfam" id="PF07887">
    <property type="entry name" value="Calmodulin_bind"/>
    <property type="match status" value="1"/>
</dbReference>
<dbReference type="GO" id="GO:0005634">
    <property type="term" value="C:nucleus"/>
    <property type="evidence" value="ECO:0007669"/>
    <property type="project" value="UniProtKB-SubCell"/>
</dbReference>
<feature type="domain" description="Calmodulin binding protein central" evidence="10">
    <location>
        <begin position="183"/>
        <end position="249"/>
    </location>
</feature>
<keyword evidence="3" id="KW-0805">Transcription regulation</keyword>
<evidence type="ECO:0000313" key="12">
    <source>
        <dbReference type="EMBL" id="CAI0542496.1"/>
    </source>
</evidence>
<dbReference type="InterPro" id="IPR046830">
    <property type="entry name" value="Calmod_bind_M"/>
</dbReference>
<evidence type="ECO:0000313" key="13">
    <source>
        <dbReference type="Proteomes" id="UP001154282"/>
    </source>
</evidence>
<dbReference type="InterPro" id="IPR046831">
    <property type="entry name" value="Calmodulin_bind_N"/>
</dbReference>
<proteinExistence type="inferred from homology"/>
<dbReference type="GO" id="GO:0005516">
    <property type="term" value="F:calmodulin binding"/>
    <property type="evidence" value="ECO:0007669"/>
    <property type="project" value="InterPro"/>
</dbReference>
<gene>
    <name evidence="12" type="ORF">LITE_LOCUS42511</name>
</gene>
<reference evidence="12" key="1">
    <citation type="submission" date="2022-08" db="EMBL/GenBank/DDBJ databases">
        <authorList>
            <person name="Gutierrez-Valencia J."/>
        </authorList>
    </citation>
    <scope>NUCLEOTIDE SEQUENCE</scope>
</reference>
<comment type="subcellular location">
    <subcellularLocation>
        <location evidence="1">Nucleus</location>
    </subcellularLocation>
</comment>
<evidence type="ECO:0000256" key="4">
    <source>
        <dbReference type="ARBA" id="ARBA00023125"/>
    </source>
</evidence>
<evidence type="ECO:0000256" key="8">
    <source>
        <dbReference type="SAM" id="MobiDB-lite"/>
    </source>
</evidence>
<comment type="caution">
    <text evidence="12">The sequence shown here is derived from an EMBL/GenBank/DDBJ whole genome shotgun (WGS) entry which is preliminary data.</text>
</comment>
<evidence type="ECO:0000259" key="9">
    <source>
        <dbReference type="Pfam" id="PF07887"/>
    </source>
</evidence>
<dbReference type="InterPro" id="IPR012416">
    <property type="entry name" value="CBP60"/>
</dbReference>
<dbReference type="AlphaFoldDB" id="A0AAV0QCD5"/>
<evidence type="ECO:0000256" key="7">
    <source>
        <dbReference type="ARBA" id="ARBA00023242"/>
    </source>
</evidence>
<keyword evidence="5" id="KW-0010">Activator</keyword>
<dbReference type="GO" id="GO:0043565">
    <property type="term" value="F:sequence-specific DNA binding"/>
    <property type="evidence" value="ECO:0007669"/>
    <property type="project" value="TreeGrafter"/>
</dbReference>
<evidence type="ECO:0000256" key="3">
    <source>
        <dbReference type="ARBA" id="ARBA00023015"/>
    </source>
</evidence>
<dbReference type="PANTHER" id="PTHR31713:SF51">
    <property type="entry name" value="CALMODULIN-BINDING PROTEIN 60 E"/>
    <property type="match status" value="1"/>
</dbReference>
<evidence type="ECO:0000259" key="10">
    <source>
        <dbReference type="Pfam" id="PF20451"/>
    </source>
</evidence>
<name>A0AAV0QCD5_9ROSI</name>
<evidence type="ECO:0000256" key="6">
    <source>
        <dbReference type="ARBA" id="ARBA00023163"/>
    </source>
</evidence>
<sequence length="501" mass="55451">MGNATLPGNRSPPPKLTGPGGNALQLHFQTRMPPHLFTGARIEGEQGAAIHVVLIDSSTGSVVHMGPESAAKLNVVVLEGDFNEENEEDWTPEHFENYVVKEREGKRPLLTGELQVVLKEGVGTLGDLSFTDNSSWIRSRKFRLGVKVADGHCDGVRVREAKTESFAVKDHRGELYKKHYPPALHDEVWRLDRIAKDGALHKKLVKSQIETVEDFLRILVRDPQKLRSILGSGMSNRMWENTVEHAKTCVLGGKLYVYYTDGAHSTGVVFNHICELRGLISEGQFVSLESLDHNQKLSVDSIVKRAYENWHQVIEYDGKVLTALAASKPPKKALPPPPVSTTNYDAQQHFVPSNQNKQLYISPDPPLPSQLIDFPFQQQAAALTSSSMDFMSVGTPGYHSGGDFFAEEIRMRSLEMLEGDDMQRLLRSFGMGMGGGFGSGSGFDGGGGYQPQMDQVYASQDRGRSSGKAVVGWLKLKAALRWGIFVRKRAAERRAQLIELD</sequence>
<feature type="region of interest" description="Disordered" evidence="8">
    <location>
        <begin position="1"/>
        <end position="22"/>
    </location>
</feature>
<dbReference type="GO" id="GO:0003700">
    <property type="term" value="F:DNA-binding transcription factor activity"/>
    <property type="evidence" value="ECO:0007669"/>
    <property type="project" value="TreeGrafter"/>
</dbReference>
<keyword evidence="13" id="KW-1185">Reference proteome</keyword>
<dbReference type="PANTHER" id="PTHR31713">
    <property type="entry name" value="OS02G0177800 PROTEIN"/>
    <property type="match status" value="1"/>
</dbReference>
<feature type="domain" description="Calmodulin binding protein-like N-terminal" evidence="9">
    <location>
        <begin position="24"/>
        <end position="171"/>
    </location>
</feature>
<evidence type="ECO:0000256" key="5">
    <source>
        <dbReference type="ARBA" id="ARBA00023159"/>
    </source>
</evidence>
<keyword evidence="4" id="KW-0238">DNA-binding</keyword>
<dbReference type="GO" id="GO:0080142">
    <property type="term" value="P:regulation of salicylic acid biosynthetic process"/>
    <property type="evidence" value="ECO:0007669"/>
    <property type="project" value="TreeGrafter"/>
</dbReference>
<keyword evidence="7" id="KW-0539">Nucleus</keyword>
<dbReference type="Pfam" id="PF20451">
    <property type="entry name" value="Calmod_bind_M"/>
    <property type="match status" value="1"/>
</dbReference>
<dbReference type="EMBL" id="CAMGYJ010000009">
    <property type="protein sequence ID" value="CAI0542496.1"/>
    <property type="molecule type" value="Genomic_DNA"/>
</dbReference>
<evidence type="ECO:0000256" key="2">
    <source>
        <dbReference type="ARBA" id="ARBA00007214"/>
    </source>
</evidence>
<dbReference type="Pfam" id="PF20452">
    <property type="entry name" value="Calmod_bind_C"/>
    <property type="match status" value="1"/>
</dbReference>
<organism evidence="12 13">
    <name type="scientific">Linum tenue</name>
    <dbReference type="NCBI Taxonomy" id="586396"/>
    <lineage>
        <taxon>Eukaryota</taxon>
        <taxon>Viridiplantae</taxon>
        <taxon>Streptophyta</taxon>
        <taxon>Embryophyta</taxon>
        <taxon>Tracheophyta</taxon>
        <taxon>Spermatophyta</taxon>
        <taxon>Magnoliopsida</taxon>
        <taxon>eudicotyledons</taxon>
        <taxon>Gunneridae</taxon>
        <taxon>Pentapetalae</taxon>
        <taxon>rosids</taxon>
        <taxon>fabids</taxon>
        <taxon>Malpighiales</taxon>
        <taxon>Linaceae</taxon>
        <taxon>Linum</taxon>
    </lineage>
</organism>
<evidence type="ECO:0000256" key="1">
    <source>
        <dbReference type="ARBA" id="ARBA00004123"/>
    </source>
</evidence>
<keyword evidence="6" id="KW-0804">Transcription</keyword>